<reference evidence="1" key="1">
    <citation type="journal article" date="2020" name="Stud. Mycol.">
        <title>101 Dothideomycetes genomes: a test case for predicting lifestyles and emergence of pathogens.</title>
        <authorList>
            <person name="Haridas S."/>
            <person name="Albert R."/>
            <person name="Binder M."/>
            <person name="Bloem J."/>
            <person name="Labutti K."/>
            <person name="Salamov A."/>
            <person name="Andreopoulos B."/>
            <person name="Baker S."/>
            <person name="Barry K."/>
            <person name="Bills G."/>
            <person name="Bluhm B."/>
            <person name="Cannon C."/>
            <person name="Castanera R."/>
            <person name="Culley D."/>
            <person name="Daum C."/>
            <person name="Ezra D."/>
            <person name="Gonzalez J."/>
            <person name="Henrissat B."/>
            <person name="Kuo A."/>
            <person name="Liang C."/>
            <person name="Lipzen A."/>
            <person name="Lutzoni F."/>
            <person name="Magnuson J."/>
            <person name="Mondo S."/>
            <person name="Nolan M."/>
            <person name="Ohm R."/>
            <person name="Pangilinan J."/>
            <person name="Park H.-J."/>
            <person name="Ramirez L."/>
            <person name="Alfaro M."/>
            <person name="Sun H."/>
            <person name="Tritt A."/>
            <person name="Yoshinaga Y."/>
            <person name="Zwiers L.-H."/>
            <person name="Turgeon B."/>
            <person name="Goodwin S."/>
            <person name="Spatafora J."/>
            <person name="Crous P."/>
            <person name="Grigoriev I."/>
        </authorList>
    </citation>
    <scope>NUCLEOTIDE SEQUENCE</scope>
    <source>
        <strain evidence="1">CBS 473.64</strain>
    </source>
</reference>
<evidence type="ECO:0000313" key="1">
    <source>
        <dbReference type="EMBL" id="KAF2640300.1"/>
    </source>
</evidence>
<accession>A0A6A6RY67</accession>
<dbReference type="AlphaFoldDB" id="A0A6A6RY67"/>
<organism evidence="1 2">
    <name type="scientific">Massarina eburnea CBS 473.64</name>
    <dbReference type="NCBI Taxonomy" id="1395130"/>
    <lineage>
        <taxon>Eukaryota</taxon>
        <taxon>Fungi</taxon>
        <taxon>Dikarya</taxon>
        <taxon>Ascomycota</taxon>
        <taxon>Pezizomycotina</taxon>
        <taxon>Dothideomycetes</taxon>
        <taxon>Pleosporomycetidae</taxon>
        <taxon>Pleosporales</taxon>
        <taxon>Massarineae</taxon>
        <taxon>Massarinaceae</taxon>
        <taxon>Massarina</taxon>
    </lineage>
</organism>
<dbReference type="EMBL" id="MU006785">
    <property type="protein sequence ID" value="KAF2640300.1"/>
    <property type="molecule type" value="Genomic_DNA"/>
</dbReference>
<dbReference type="Proteomes" id="UP000799753">
    <property type="component" value="Unassembled WGS sequence"/>
</dbReference>
<protein>
    <submittedName>
        <fullName evidence="1">Uncharacterized protein</fullName>
    </submittedName>
</protein>
<gene>
    <name evidence="1" type="ORF">P280DRAFT_401046</name>
</gene>
<dbReference type="PANTHER" id="PTHR34724">
    <property type="entry name" value="OS12G0596101 PROTEIN"/>
    <property type="match status" value="1"/>
</dbReference>
<keyword evidence="2" id="KW-1185">Reference proteome</keyword>
<name>A0A6A6RY67_9PLEO</name>
<evidence type="ECO:0000313" key="2">
    <source>
        <dbReference type="Proteomes" id="UP000799753"/>
    </source>
</evidence>
<dbReference type="OrthoDB" id="88410at2759"/>
<sequence length="58" mass="6546">MCRRATCESCEKTTWWGCGNHIPGVMDNVPHEQWCTCTPRVEKEGHQYPPKGTPSPTS</sequence>
<proteinExistence type="predicted"/>
<dbReference type="PANTHER" id="PTHR34724:SF2">
    <property type="entry name" value="OS12G0596101 PROTEIN"/>
    <property type="match status" value="1"/>
</dbReference>